<organism evidence="1">
    <name type="scientific">marine sediment metagenome</name>
    <dbReference type="NCBI Taxonomy" id="412755"/>
    <lineage>
        <taxon>unclassified sequences</taxon>
        <taxon>metagenomes</taxon>
        <taxon>ecological metagenomes</taxon>
    </lineage>
</organism>
<sequence>MIKNTRLLYEFEKNQLKVESLSYPEALKIFESLWQEANTLGVLPSKDPMEGIEIKIKITKILKSCSRNS</sequence>
<name>X1DGS4_9ZZZZ</name>
<dbReference type="AlphaFoldDB" id="X1DGS4"/>
<evidence type="ECO:0000313" key="1">
    <source>
        <dbReference type="EMBL" id="GAH07470.1"/>
    </source>
</evidence>
<protein>
    <submittedName>
        <fullName evidence="1">Uncharacterized protein</fullName>
    </submittedName>
</protein>
<dbReference type="EMBL" id="BART01030804">
    <property type="protein sequence ID" value="GAH07470.1"/>
    <property type="molecule type" value="Genomic_DNA"/>
</dbReference>
<gene>
    <name evidence="1" type="ORF">S01H4_53660</name>
</gene>
<accession>X1DGS4</accession>
<proteinExistence type="predicted"/>
<comment type="caution">
    <text evidence="1">The sequence shown here is derived from an EMBL/GenBank/DDBJ whole genome shotgun (WGS) entry which is preliminary data.</text>
</comment>
<reference evidence="1" key="1">
    <citation type="journal article" date="2014" name="Front. Microbiol.">
        <title>High frequency of phylogenetically diverse reductive dehalogenase-homologous genes in deep subseafloor sedimentary metagenomes.</title>
        <authorList>
            <person name="Kawai M."/>
            <person name="Futagami T."/>
            <person name="Toyoda A."/>
            <person name="Takaki Y."/>
            <person name="Nishi S."/>
            <person name="Hori S."/>
            <person name="Arai W."/>
            <person name="Tsubouchi T."/>
            <person name="Morono Y."/>
            <person name="Uchiyama I."/>
            <person name="Ito T."/>
            <person name="Fujiyama A."/>
            <person name="Inagaki F."/>
            <person name="Takami H."/>
        </authorList>
    </citation>
    <scope>NUCLEOTIDE SEQUENCE</scope>
    <source>
        <strain evidence="1">Expedition CK06-06</strain>
    </source>
</reference>